<organism evidence="1 2">
    <name type="scientific">Mesorhizobium shangrilense</name>
    <dbReference type="NCBI Taxonomy" id="460060"/>
    <lineage>
        <taxon>Bacteria</taxon>
        <taxon>Pseudomonadati</taxon>
        <taxon>Pseudomonadota</taxon>
        <taxon>Alphaproteobacteria</taxon>
        <taxon>Hyphomicrobiales</taxon>
        <taxon>Phyllobacteriaceae</taxon>
        <taxon>Mesorhizobium</taxon>
    </lineage>
</organism>
<name>A0ABV2DED5_9HYPH</name>
<dbReference type="Pfam" id="PF19459">
    <property type="entry name" value="DUF5996"/>
    <property type="match status" value="1"/>
</dbReference>
<keyword evidence="2" id="KW-1185">Reference proteome</keyword>
<dbReference type="Proteomes" id="UP001548832">
    <property type="component" value="Unassembled WGS sequence"/>
</dbReference>
<proteinExistence type="predicted"/>
<accession>A0ABV2DED5</accession>
<sequence length="330" mass="36084">MPRRLPFAMPVNQIGLIGTKMQEWPEIPYGAWRETCAALHRYAQIVGKYRLARTPWINHSWHATLYPNARGFTTGLVPDVRGGIELSFDLIDHQVVGTATGGGTARLALEPMSVASFHKRLLDLIRTLGGTPELDGRPNEIPDGVPFAMDTIERPYDASAVTRFFRACVAATNVFQTFRTSYLGKVSPVHLFWGSFDLAVTRFSGRRAPLHPGGIPGLPDEVTCEAYSHEVSSAGFWPGGGSIDFPAFYSYAYPTPAGFASAKVFPDAAHFDAALGEFLLPYDAVRNAADPDAVLMAFLESTYRAAADLGHWDVAALECAIGEPRRPRLL</sequence>
<evidence type="ECO:0000313" key="2">
    <source>
        <dbReference type="Proteomes" id="UP001548832"/>
    </source>
</evidence>
<dbReference type="InterPro" id="IPR046038">
    <property type="entry name" value="DUF5996"/>
</dbReference>
<evidence type="ECO:0000313" key="1">
    <source>
        <dbReference type="EMBL" id="MET2828399.1"/>
    </source>
</evidence>
<gene>
    <name evidence="1" type="ORF">ABVQ20_15560</name>
</gene>
<dbReference type="EMBL" id="JBEWSZ010000001">
    <property type="protein sequence ID" value="MET2828399.1"/>
    <property type="molecule type" value="Genomic_DNA"/>
</dbReference>
<comment type="caution">
    <text evidence="1">The sequence shown here is derived from an EMBL/GenBank/DDBJ whole genome shotgun (WGS) entry which is preliminary data.</text>
</comment>
<protein>
    <submittedName>
        <fullName evidence="1">DUF5996 family protein</fullName>
    </submittedName>
</protein>
<dbReference type="RefSeq" id="WP_354460398.1">
    <property type="nucleotide sequence ID" value="NZ_JBEWSZ010000001.1"/>
</dbReference>
<reference evidence="1 2" key="1">
    <citation type="submission" date="2024-06" db="EMBL/GenBank/DDBJ databases">
        <authorList>
            <person name="Kim D.-U."/>
        </authorList>
    </citation>
    <scope>NUCLEOTIDE SEQUENCE [LARGE SCALE GENOMIC DNA]</scope>
    <source>
        <strain evidence="1 2">KACC15460</strain>
    </source>
</reference>